<dbReference type="AlphaFoldDB" id="L0NFI6"/>
<gene>
    <name evidence="1" type="ORF">NT26_2116</name>
</gene>
<dbReference type="KEGG" id="rht:NT26_2116"/>
<evidence type="ECO:0000313" key="2">
    <source>
        <dbReference type="Proteomes" id="UP000010792"/>
    </source>
</evidence>
<dbReference type="Proteomes" id="UP000010792">
    <property type="component" value="Chromosome"/>
</dbReference>
<keyword evidence="2" id="KW-1185">Reference proteome</keyword>
<organism evidence="1 2">
    <name type="scientific">Pseudorhizobium banfieldiae</name>
    <dbReference type="NCBI Taxonomy" id="1125847"/>
    <lineage>
        <taxon>Bacteria</taxon>
        <taxon>Pseudomonadati</taxon>
        <taxon>Pseudomonadota</taxon>
        <taxon>Alphaproteobacteria</taxon>
        <taxon>Hyphomicrobiales</taxon>
        <taxon>Rhizobiaceae</taxon>
        <taxon>Rhizobium/Agrobacterium group</taxon>
        <taxon>Pseudorhizobium</taxon>
    </lineage>
</organism>
<sequence length="226" mass="24720">MTPAPQWSQQDAYSLEEEGALRATLLEAEQRLIEAQKRKEEVADALLQAGSMRALLYEKGLPLEKAIIRALITLGFEAETYKDSNSEFDVVFRSPEGRLLGEAEGKDNKPINIEKLRQLSMNIHEDFAREEVTTPAKPILFGNGFRLQIPTERDVQFTAKCIASATTSGTGLVATADLFRVAKYVADTGDADFAALCRVSLLKAAGLLSFPEVPATVEATMLIGEV</sequence>
<evidence type="ECO:0000313" key="1">
    <source>
        <dbReference type="EMBL" id="CCF19840.1"/>
    </source>
</evidence>
<protein>
    <submittedName>
        <fullName evidence="1">Uncharacterized protein</fullName>
    </submittedName>
</protein>
<proteinExistence type="predicted"/>
<dbReference type="EMBL" id="FO082820">
    <property type="protein sequence ID" value="CCF19840.1"/>
    <property type="molecule type" value="Genomic_DNA"/>
</dbReference>
<name>L0NFI6_9HYPH</name>
<accession>L0NFI6</accession>
<reference evidence="1 2" key="1">
    <citation type="journal article" date="2013" name="Genome Biol. Evol.">
        <title>Life in an arsenic-containing gold mine: genome and physiology of the autotrophic arsenite-oxidizing bacterium rhizobium sp. NT-26.</title>
        <authorList>
            <person name="Andres J."/>
            <person name="Arsene-Ploetze F."/>
            <person name="Barbe V."/>
            <person name="Brochier-Armanet C."/>
            <person name="Cleiss-Arnold J."/>
            <person name="Coppee J.Y."/>
            <person name="Dillies M.A."/>
            <person name="Geist"/>
            <person name="L"/>
            <person name="Joublin A."/>
            <person name="Koechler S."/>
            <person name="Lassalle F."/>
            <person name="Marchal M."/>
            <person name="Medigue C."/>
            <person name="Muller D."/>
            <person name="Nesme X."/>
            <person name="Plewniak F."/>
            <person name="Proux C."/>
            <person name="Ramirez-Bahena M.H."/>
            <person name="Schenowitz C."/>
            <person name="Sismeiro O."/>
            <person name="Vallenet D."/>
            <person name="Santini J.M."/>
            <person name="Bertin P.N."/>
        </authorList>
    </citation>
    <scope>NUCLEOTIDE SEQUENCE [LARGE SCALE GENOMIC DNA]</scope>
    <source>
        <strain evidence="1 2">NT-26</strain>
    </source>
</reference>